<accession>A0A386ZGV4</accession>
<dbReference type="Pfam" id="PF13560">
    <property type="entry name" value="HTH_31"/>
    <property type="match status" value="1"/>
</dbReference>
<name>A0A386ZGV4_9NOCA</name>
<dbReference type="RefSeq" id="WP_120740470.1">
    <property type="nucleotide sequence ID" value="NZ_CP032568.1"/>
</dbReference>
<dbReference type="SMART" id="SM00530">
    <property type="entry name" value="HTH_XRE"/>
    <property type="match status" value="1"/>
</dbReference>
<evidence type="ECO:0000313" key="3">
    <source>
        <dbReference type="Proteomes" id="UP000267164"/>
    </source>
</evidence>
<evidence type="ECO:0000313" key="2">
    <source>
        <dbReference type="EMBL" id="AYF76706.1"/>
    </source>
</evidence>
<dbReference type="PROSITE" id="PS50943">
    <property type="entry name" value="HTH_CROC1"/>
    <property type="match status" value="1"/>
</dbReference>
<dbReference type="GO" id="GO:0003677">
    <property type="term" value="F:DNA binding"/>
    <property type="evidence" value="ECO:0007669"/>
    <property type="project" value="InterPro"/>
</dbReference>
<sequence length="293" mass="33162">MTETGSTVPRRQLGRYLRELRQQSGMTIAEVSRRIDRGATTVQRLETGQADRIRLGDIESLCRVLGADETETAALKGLAQQGNAKSWWHEYGDLIPANFDVYMGLESAASALSSFQELVPGLAQIPEYARVLIRTVHPNEPDGEISRRVEMRMRRQVLITRRAQPVKLDVILDESALCRVIGHPKIMVKQLRHLADLSTHTNITVRVLPFSAGIPLGELTGPFTILDFGDQAREPFEPSVVYSERFTGAMYFDDSDNIDHYRAAHDTLRRVALDEAKSRDLLRQRAREHQHEH</sequence>
<dbReference type="AlphaFoldDB" id="A0A386ZGV4"/>
<dbReference type="Pfam" id="PF19054">
    <property type="entry name" value="DUF5753"/>
    <property type="match status" value="1"/>
</dbReference>
<dbReference type="Gene3D" id="1.10.260.40">
    <property type="entry name" value="lambda repressor-like DNA-binding domains"/>
    <property type="match status" value="1"/>
</dbReference>
<dbReference type="InterPro" id="IPR001387">
    <property type="entry name" value="Cro/C1-type_HTH"/>
</dbReference>
<gene>
    <name evidence="2" type="ORF">D7D52_26060</name>
</gene>
<dbReference type="KEGG" id="nyu:D7D52_26060"/>
<dbReference type="CDD" id="cd00093">
    <property type="entry name" value="HTH_XRE"/>
    <property type="match status" value="1"/>
</dbReference>
<dbReference type="OrthoDB" id="4285266at2"/>
<protein>
    <submittedName>
        <fullName evidence="2">XRE family transcriptional regulator</fullName>
    </submittedName>
</protein>
<dbReference type="SUPFAM" id="SSF47413">
    <property type="entry name" value="lambda repressor-like DNA-binding domains"/>
    <property type="match status" value="1"/>
</dbReference>
<organism evidence="2 3">
    <name type="scientific">Nocardia yunnanensis</name>
    <dbReference type="NCBI Taxonomy" id="2382165"/>
    <lineage>
        <taxon>Bacteria</taxon>
        <taxon>Bacillati</taxon>
        <taxon>Actinomycetota</taxon>
        <taxon>Actinomycetes</taxon>
        <taxon>Mycobacteriales</taxon>
        <taxon>Nocardiaceae</taxon>
        <taxon>Nocardia</taxon>
    </lineage>
</organism>
<dbReference type="InterPro" id="IPR043917">
    <property type="entry name" value="DUF5753"/>
</dbReference>
<evidence type="ECO:0000259" key="1">
    <source>
        <dbReference type="PROSITE" id="PS50943"/>
    </source>
</evidence>
<proteinExistence type="predicted"/>
<feature type="domain" description="HTH cro/C1-type" evidence="1">
    <location>
        <begin position="17"/>
        <end position="72"/>
    </location>
</feature>
<keyword evidence="3" id="KW-1185">Reference proteome</keyword>
<dbReference type="EMBL" id="CP032568">
    <property type="protein sequence ID" value="AYF76706.1"/>
    <property type="molecule type" value="Genomic_DNA"/>
</dbReference>
<reference evidence="2 3" key="1">
    <citation type="submission" date="2018-09" db="EMBL/GenBank/DDBJ databases">
        <title>Nocardia yunnanensis sp. nov., an actinomycete isolated from a soil sample.</title>
        <authorList>
            <person name="Zhang J."/>
        </authorList>
    </citation>
    <scope>NUCLEOTIDE SEQUENCE [LARGE SCALE GENOMIC DNA]</scope>
    <source>
        <strain evidence="2 3">CFHS0054</strain>
    </source>
</reference>
<dbReference type="InterPro" id="IPR010982">
    <property type="entry name" value="Lambda_DNA-bd_dom_sf"/>
</dbReference>
<dbReference type="Proteomes" id="UP000267164">
    <property type="component" value="Chromosome"/>
</dbReference>